<dbReference type="Proteomes" id="UP000054010">
    <property type="component" value="Unassembled WGS sequence"/>
</dbReference>
<dbReference type="InterPro" id="IPR025559">
    <property type="entry name" value="Eis_dom"/>
</dbReference>
<dbReference type="InterPro" id="IPR000182">
    <property type="entry name" value="GNAT_dom"/>
</dbReference>
<dbReference type="HOGENOM" id="CLU_050659_1_1_0"/>
<dbReference type="PROSITE" id="PS51186">
    <property type="entry name" value="GNAT"/>
    <property type="match status" value="1"/>
</dbReference>
<dbReference type="Pfam" id="PF17668">
    <property type="entry name" value="Acetyltransf_17"/>
    <property type="match status" value="1"/>
</dbReference>
<dbReference type="InterPro" id="IPR036527">
    <property type="entry name" value="SCP2_sterol-bd_dom_sf"/>
</dbReference>
<dbReference type="Gene3D" id="3.40.630.30">
    <property type="match status" value="2"/>
</dbReference>
<dbReference type="CDD" id="cd04301">
    <property type="entry name" value="NAT_SF"/>
    <property type="match status" value="1"/>
</dbReference>
<gene>
    <name evidence="2" type="ORF">OSCT_2838</name>
</gene>
<dbReference type="InterPro" id="IPR051554">
    <property type="entry name" value="Acetyltransferase_Eis"/>
</dbReference>
<dbReference type="OrthoDB" id="9768284at2"/>
<feature type="domain" description="N-acetyltransferase" evidence="1">
    <location>
        <begin position="1"/>
        <end position="141"/>
    </location>
</feature>
<dbReference type="Gene3D" id="3.30.1050.10">
    <property type="entry name" value="SCP2 sterol-binding domain"/>
    <property type="match status" value="1"/>
</dbReference>
<comment type="caution">
    <text evidence="2">The sequence shown here is derived from an EMBL/GenBank/DDBJ whole genome shotgun (WGS) entry which is preliminary data.</text>
</comment>
<dbReference type="AlphaFoldDB" id="E1IHN7"/>
<dbReference type="eggNOG" id="COG4552">
    <property type="taxonomic scope" value="Bacteria"/>
</dbReference>
<evidence type="ECO:0000313" key="3">
    <source>
        <dbReference type="Proteomes" id="UP000054010"/>
    </source>
</evidence>
<dbReference type="GO" id="GO:0034069">
    <property type="term" value="F:aminoglycoside N-acetyltransferase activity"/>
    <property type="evidence" value="ECO:0007669"/>
    <property type="project" value="TreeGrafter"/>
</dbReference>
<dbReference type="Pfam" id="PF13530">
    <property type="entry name" value="SCP2_2"/>
    <property type="match status" value="1"/>
</dbReference>
<dbReference type="PANTHER" id="PTHR37817:SF1">
    <property type="entry name" value="N-ACETYLTRANSFERASE EIS"/>
    <property type="match status" value="1"/>
</dbReference>
<dbReference type="Pfam" id="PF13527">
    <property type="entry name" value="Acetyltransf_9"/>
    <property type="match status" value="1"/>
</dbReference>
<sequence>MDYRVLSESDLDRWQSLENYAFLNTASPVTPAQLPRLRGLWVAGEHVAQLEILPLTLETGHTQIAACGFASVATAPEARRLGYAEELLRHACTEMRERGMGINILYPFKRPFYGRFGWATFMERRVYQAPPASFRSFAALPGGFRAASYDQIADFDTVYRGALRGRFGPTVRDESWWRRVLTARDGTPHRGYIWYDPHGQPRSFLIYQIIVEGANRRLECQDIVALDPQARSQLFRFFANHQDQVGMVRFKAPADAPVNLLMPDPLECTVEPHFMLRILDVPTALHGYGFPRDLSGHVRIAVHDEWIRSNQGTFEVEIEHGHAQTRRLPDGTPADISCDVRVLAQIYSRYLRPRTAAAFGVLSVNNRKGLAFAERAFAGLAPFNADYF</sequence>
<dbReference type="SUPFAM" id="SSF55718">
    <property type="entry name" value="SCP-like"/>
    <property type="match status" value="1"/>
</dbReference>
<protein>
    <submittedName>
        <fullName evidence="2">GCN5-related N-acetyltransferase</fullName>
    </submittedName>
</protein>
<proteinExistence type="predicted"/>
<dbReference type="STRING" id="765420.OSCT_2838"/>
<dbReference type="InterPro" id="IPR016181">
    <property type="entry name" value="Acyl_CoA_acyltransferase"/>
</dbReference>
<accession>E1IHN7</accession>
<dbReference type="InterPro" id="IPR041380">
    <property type="entry name" value="Acetyltransf_17"/>
</dbReference>
<name>E1IHN7_9CHLR</name>
<keyword evidence="3" id="KW-1185">Reference proteome</keyword>
<evidence type="ECO:0000313" key="2">
    <source>
        <dbReference type="EMBL" id="EFO79293.1"/>
    </source>
</evidence>
<dbReference type="EMBL" id="ADVR01000118">
    <property type="protein sequence ID" value="EFO79293.1"/>
    <property type="molecule type" value="Genomic_DNA"/>
</dbReference>
<reference evidence="2 3" key="1">
    <citation type="journal article" date="2011" name="J. Bacteriol.">
        <title>Draft genome sequence of the anoxygenic filamentous phototrophic bacterium Oscillochloris trichoides subsp. DG-6.</title>
        <authorList>
            <person name="Kuznetsov B.B."/>
            <person name="Ivanovsky R.N."/>
            <person name="Keppen O.I."/>
            <person name="Sukhacheva M.V."/>
            <person name="Bumazhkin B.K."/>
            <person name="Patutina E.O."/>
            <person name="Beletsky A.V."/>
            <person name="Mardanov A.V."/>
            <person name="Baslerov R.V."/>
            <person name="Panteleeva A.N."/>
            <person name="Kolganova T.V."/>
            <person name="Ravin N.V."/>
            <person name="Skryabin K.G."/>
        </authorList>
    </citation>
    <scope>NUCLEOTIDE SEQUENCE [LARGE SCALE GENOMIC DNA]</scope>
    <source>
        <strain evidence="2 3">DG-6</strain>
    </source>
</reference>
<dbReference type="SUPFAM" id="SSF55729">
    <property type="entry name" value="Acyl-CoA N-acyltransferases (Nat)"/>
    <property type="match status" value="1"/>
</dbReference>
<dbReference type="GO" id="GO:0030649">
    <property type="term" value="P:aminoglycoside antibiotic catabolic process"/>
    <property type="evidence" value="ECO:0007669"/>
    <property type="project" value="TreeGrafter"/>
</dbReference>
<dbReference type="PANTHER" id="PTHR37817">
    <property type="entry name" value="N-ACETYLTRANSFERASE EIS"/>
    <property type="match status" value="1"/>
</dbReference>
<evidence type="ECO:0000259" key="1">
    <source>
        <dbReference type="PROSITE" id="PS51186"/>
    </source>
</evidence>
<organism evidence="2 3">
    <name type="scientific">Oscillochloris trichoides DG-6</name>
    <dbReference type="NCBI Taxonomy" id="765420"/>
    <lineage>
        <taxon>Bacteria</taxon>
        <taxon>Bacillati</taxon>
        <taxon>Chloroflexota</taxon>
        <taxon>Chloroflexia</taxon>
        <taxon>Chloroflexales</taxon>
        <taxon>Chloroflexineae</taxon>
        <taxon>Oscillochloridaceae</taxon>
        <taxon>Oscillochloris</taxon>
    </lineage>
</organism>